<keyword evidence="3" id="KW-0732">Signal</keyword>
<reference evidence="4" key="1">
    <citation type="submission" date="2022-01" db="EMBL/GenBank/DDBJ databases">
        <title>Genome Sequence Resource for Two Populations of Ditylenchus destructor, the Migratory Endoparasitic Phytonematode.</title>
        <authorList>
            <person name="Zhang H."/>
            <person name="Lin R."/>
            <person name="Xie B."/>
        </authorList>
    </citation>
    <scope>NUCLEOTIDE SEQUENCE</scope>
    <source>
        <strain evidence="4">BazhouSP</strain>
    </source>
</reference>
<dbReference type="SMART" id="SM00174">
    <property type="entry name" value="RHO"/>
    <property type="match status" value="1"/>
</dbReference>
<protein>
    <submittedName>
        <fullName evidence="4">Ras family domain-containing protein</fullName>
    </submittedName>
</protein>
<dbReference type="AlphaFoldDB" id="A0AAD4MJ99"/>
<dbReference type="InterPro" id="IPR027417">
    <property type="entry name" value="P-loop_NTPase"/>
</dbReference>
<evidence type="ECO:0000256" key="2">
    <source>
        <dbReference type="ARBA" id="ARBA00022741"/>
    </source>
</evidence>
<keyword evidence="5" id="KW-1185">Reference proteome</keyword>
<dbReference type="SUPFAM" id="SSF52540">
    <property type="entry name" value="P-loop containing nucleoside triphosphate hydrolases"/>
    <property type="match status" value="1"/>
</dbReference>
<dbReference type="Gene3D" id="3.40.50.300">
    <property type="entry name" value="P-loop containing nucleotide triphosphate hydrolases"/>
    <property type="match status" value="1"/>
</dbReference>
<feature type="signal peptide" evidence="3">
    <location>
        <begin position="1"/>
        <end position="23"/>
    </location>
</feature>
<evidence type="ECO:0000256" key="3">
    <source>
        <dbReference type="SAM" id="SignalP"/>
    </source>
</evidence>
<comment type="caution">
    <text evidence="4">The sequence shown here is derived from an EMBL/GenBank/DDBJ whole genome shotgun (WGS) entry which is preliminary data.</text>
</comment>
<dbReference type="SMART" id="SM00175">
    <property type="entry name" value="RAB"/>
    <property type="match status" value="1"/>
</dbReference>
<accession>A0AAD4MJ99</accession>
<dbReference type="GO" id="GO:0005525">
    <property type="term" value="F:GTP binding"/>
    <property type="evidence" value="ECO:0007669"/>
    <property type="project" value="InterPro"/>
</dbReference>
<feature type="chain" id="PRO_5042046958" evidence="3">
    <location>
        <begin position="24"/>
        <end position="178"/>
    </location>
</feature>
<dbReference type="SMART" id="SM00173">
    <property type="entry name" value="RAS"/>
    <property type="match status" value="1"/>
</dbReference>
<name>A0AAD4MJ99_9BILA</name>
<proteinExistence type="inferred from homology"/>
<evidence type="ECO:0000313" key="4">
    <source>
        <dbReference type="EMBL" id="KAI1695521.1"/>
    </source>
</evidence>
<dbReference type="InterPro" id="IPR001806">
    <property type="entry name" value="Small_GTPase"/>
</dbReference>
<organism evidence="4 5">
    <name type="scientific">Ditylenchus destructor</name>
    <dbReference type="NCBI Taxonomy" id="166010"/>
    <lineage>
        <taxon>Eukaryota</taxon>
        <taxon>Metazoa</taxon>
        <taxon>Ecdysozoa</taxon>
        <taxon>Nematoda</taxon>
        <taxon>Chromadorea</taxon>
        <taxon>Rhabditida</taxon>
        <taxon>Tylenchina</taxon>
        <taxon>Tylenchomorpha</taxon>
        <taxon>Sphaerularioidea</taxon>
        <taxon>Anguinidae</taxon>
        <taxon>Anguininae</taxon>
        <taxon>Ditylenchus</taxon>
    </lineage>
</organism>
<comment type="similarity">
    <text evidence="1">Belongs to the small GTPase superfamily. Rab family.</text>
</comment>
<dbReference type="PANTHER" id="PTHR47978">
    <property type="match status" value="1"/>
</dbReference>
<sequence>MASSVSACLLSLFILFCTNISSGFPLQICARSPQPSNNEAIGDDAVGKSCLVHRFTQVTPGPRNVYSSAHAVVLLYDITLQSSFDSLPELLAEIEQYADGKAFKVLVGTKVDKEDERTIPKSVGQNFADSNDFGCFVEVSALDGITALYLLSQHLAKNFFQKLFYDDWTSCSGWKPFP</sequence>
<dbReference type="GO" id="GO:0003924">
    <property type="term" value="F:GTPase activity"/>
    <property type="evidence" value="ECO:0007669"/>
    <property type="project" value="InterPro"/>
</dbReference>
<dbReference type="Proteomes" id="UP001201812">
    <property type="component" value="Unassembled WGS sequence"/>
</dbReference>
<dbReference type="Pfam" id="PF00071">
    <property type="entry name" value="Ras"/>
    <property type="match status" value="1"/>
</dbReference>
<gene>
    <name evidence="4" type="ORF">DdX_19538</name>
</gene>
<evidence type="ECO:0000256" key="1">
    <source>
        <dbReference type="ARBA" id="ARBA00006270"/>
    </source>
</evidence>
<keyword evidence="2" id="KW-0547">Nucleotide-binding</keyword>
<dbReference type="PROSITE" id="PS51419">
    <property type="entry name" value="RAB"/>
    <property type="match status" value="1"/>
</dbReference>
<dbReference type="EMBL" id="JAKKPZ010000396">
    <property type="protein sequence ID" value="KAI1695521.1"/>
    <property type="molecule type" value="Genomic_DNA"/>
</dbReference>
<evidence type="ECO:0000313" key="5">
    <source>
        <dbReference type="Proteomes" id="UP001201812"/>
    </source>
</evidence>